<proteinExistence type="predicted"/>
<dbReference type="PANTHER" id="PTHR45856:SF24">
    <property type="entry name" value="FUNGAL LIPASE-LIKE DOMAIN-CONTAINING PROTEIN"/>
    <property type="match status" value="1"/>
</dbReference>
<organism evidence="2 3">
    <name type="scientific">Paraburkholderia fungorum</name>
    <dbReference type="NCBI Taxonomy" id="134537"/>
    <lineage>
        <taxon>Bacteria</taxon>
        <taxon>Pseudomonadati</taxon>
        <taxon>Pseudomonadota</taxon>
        <taxon>Betaproteobacteria</taxon>
        <taxon>Burkholderiales</taxon>
        <taxon>Burkholderiaceae</taxon>
        <taxon>Paraburkholderia</taxon>
    </lineage>
</organism>
<dbReference type="Pfam" id="PF01764">
    <property type="entry name" value="Lipase_3"/>
    <property type="match status" value="1"/>
</dbReference>
<dbReference type="RefSeq" id="WP_074770058.1">
    <property type="nucleotide sequence ID" value="NZ_FNKP01000002.1"/>
</dbReference>
<evidence type="ECO:0000313" key="3">
    <source>
        <dbReference type="Proteomes" id="UP000183487"/>
    </source>
</evidence>
<accession>A0A1H1IKM5</accession>
<gene>
    <name evidence="2" type="ORF">SAMN05443245_5273</name>
</gene>
<dbReference type="AlphaFoldDB" id="A0A1H1IKM5"/>
<protein>
    <submittedName>
        <fullName evidence="2">Lipase (Class 3)</fullName>
    </submittedName>
</protein>
<name>A0A1H1IKM5_9BURK</name>
<dbReference type="OrthoDB" id="9096780at2"/>
<dbReference type="EMBL" id="FNKP01000002">
    <property type="protein sequence ID" value="SDR37846.1"/>
    <property type="molecule type" value="Genomic_DNA"/>
</dbReference>
<dbReference type="GO" id="GO:0006629">
    <property type="term" value="P:lipid metabolic process"/>
    <property type="evidence" value="ECO:0007669"/>
    <property type="project" value="InterPro"/>
</dbReference>
<feature type="domain" description="Fungal lipase-type" evidence="1">
    <location>
        <begin position="40"/>
        <end position="159"/>
    </location>
</feature>
<evidence type="ECO:0000313" key="2">
    <source>
        <dbReference type="EMBL" id="SDR37846.1"/>
    </source>
</evidence>
<sequence length="198" mass="20708">MTPRDFALLAQEAYAATPDIGVADSASRAIVRHTADGLCIAFPGTDNLDCWGADFDVAPITVPGIGVVHRGFWQSWQAIAAQVITTIGDQPVTLVGHSLGAAIAILAAASMTVAGNPPVAVYAFEPPRISPDLAVRTLLVKVPLHLYKNGNDLVTDVPPGWQHAGLLTHIGTPALPFSNIRDHAISRVINAFPSGAPV</sequence>
<dbReference type="SUPFAM" id="SSF53474">
    <property type="entry name" value="alpha/beta-Hydrolases"/>
    <property type="match status" value="1"/>
</dbReference>
<dbReference type="PANTHER" id="PTHR45856">
    <property type="entry name" value="ALPHA/BETA-HYDROLASES SUPERFAMILY PROTEIN"/>
    <property type="match status" value="1"/>
</dbReference>
<dbReference type="Proteomes" id="UP000183487">
    <property type="component" value="Unassembled WGS sequence"/>
</dbReference>
<dbReference type="InterPro" id="IPR029058">
    <property type="entry name" value="AB_hydrolase_fold"/>
</dbReference>
<dbReference type="Gene3D" id="3.40.50.1820">
    <property type="entry name" value="alpha/beta hydrolase"/>
    <property type="match status" value="1"/>
</dbReference>
<dbReference type="InterPro" id="IPR051218">
    <property type="entry name" value="Sec_MonoDiacylglyc_Lipase"/>
</dbReference>
<dbReference type="InterPro" id="IPR002921">
    <property type="entry name" value="Fungal_lipase-type"/>
</dbReference>
<keyword evidence="3" id="KW-1185">Reference proteome</keyword>
<evidence type="ECO:0000259" key="1">
    <source>
        <dbReference type="Pfam" id="PF01764"/>
    </source>
</evidence>
<reference evidence="3" key="1">
    <citation type="submission" date="2016-10" db="EMBL/GenBank/DDBJ databases">
        <authorList>
            <person name="Varghese N."/>
        </authorList>
    </citation>
    <scope>NUCLEOTIDE SEQUENCE [LARGE SCALE GENOMIC DNA]</scope>
    <source>
        <strain evidence="3">GAS106B</strain>
    </source>
</reference>